<proteinExistence type="predicted"/>
<reference evidence="1 2" key="1">
    <citation type="submission" date="2017-06" db="EMBL/GenBank/DDBJ databases">
        <title>Sequencing and comparative analysis of myxobacterial genomes.</title>
        <authorList>
            <person name="Rupp O."/>
            <person name="Goesmann A."/>
            <person name="Sogaard-Andersen L."/>
        </authorList>
    </citation>
    <scope>NUCLEOTIDE SEQUENCE [LARGE SCALE GENOMIC DNA]</scope>
    <source>
        <strain evidence="1 2">DSM 14697</strain>
    </source>
</reference>
<name>A0A250JYW3_9BACT</name>
<evidence type="ECO:0000313" key="2">
    <source>
        <dbReference type="Proteomes" id="UP000217343"/>
    </source>
</evidence>
<dbReference type="KEGG" id="mmas:MYMAC_004158"/>
<dbReference type="RefSeq" id="WP_095959369.1">
    <property type="nucleotide sequence ID" value="NZ_CP022203.1"/>
</dbReference>
<dbReference type="AlphaFoldDB" id="A0A250JYW3"/>
<evidence type="ECO:0000313" key="1">
    <source>
        <dbReference type="EMBL" id="ATB48531.1"/>
    </source>
</evidence>
<keyword evidence="2" id="KW-1185">Reference proteome</keyword>
<sequence>MDQGALYQQQPGGWAPVPLTEAVPLLNWSHGFGPEDVWVVGNEGTMLHGDGARWRRVPVPTDQDLWGVWGAAPDDVWAVGGRGRQPGDATLLHYDGREWTAVQVPPLQRDRVDAFYKVWGSAHDDVWAVGQKGAVLHWDGAAWTEHFVGISDDLISVWGTGPRQVVVVGGRSNGVVARWDGTAWTSRELAPLPGLNGVWMRTPATAHVVGIEGTLAVVDVDSLTAQPVPATTRLTFHGVFGDASGTLTAVGGNLGALADAYQGIAWTRPLGPNE</sequence>
<dbReference type="Proteomes" id="UP000217343">
    <property type="component" value="Chromosome"/>
</dbReference>
<evidence type="ECO:0008006" key="3">
    <source>
        <dbReference type="Google" id="ProtNLM"/>
    </source>
</evidence>
<dbReference type="OrthoDB" id="8093255at2"/>
<organism evidence="1 2">
    <name type="scientific">Corallococcus macrosporus DSM 14697</name>
    <dbReference type="NCBI Taxonomy" id="1189310"/>
    <lineage>
        <taxon>Bacteria</taxon>
        <taxon>Pseudomonadati</taxon>
        <taxon>Myxococcota</taxon>
        <taxon>Myxococcia</taxon>
        <taxon>Myxococcales</taxon>
        <taxon>Cystobacterineae</taxon>
        <taxon>Myxococcaceae</taxon>
        <taxon>Corallococcus</taxon>
    </lineage>
</organism>
<protein>
    <recommendedName>
        <fullName evidence="3">Glycosyl hydrolase</fullName>
    </recommendedName>
</protein>
<dbReference type="EMBL" id="CP022203">
    <property type="protein sequence ID" value="ATB48531.1"/>
    <property type="molecule type" value="Genomic_DNA"/>
</dbReference>
<accession>A0A250JYW3</accession>
<gene>
    <name evidence="1" type="ORF">MYMAC_004158</name>
</gene>